<feature type="transmembrane region" description="Helical" evidence="9">
    <location>
        <begin position="27"/>
        <end position="49"/>
    </location>
</feature>
<dbReference type="PANTHER" id="PTHR46187">
    <property type="entry name" value="ALKALINE CERAMIDASE 3"/>
    <property type="match status" value="1"/>
</dbReference>
<keyword evidence="7" id="KW-0106">Calcium</keyword>
<dbReference type="GO" id="GO:0071602">
    <property type="term" value="P:phytosphingosine biosynthetic process"/>
    <property type="evidence" value="ECO:0007669"/>
    <property type="project" value="TreeGrafter"/>
</dbReference>
<feature type="transmembrane region" description="Helical" evidence="9">
    <location>
        <begin position="123"/>
        <end position="141"/>
    </location>
</feature>
<feature type="transmembrane region" description="Helical" evidence="9">
    <location>
        <begin position="222"/>
        <end position="243"/>
    </location>
</feature>
<name>A0A9P0HC81_NEZVI</name>
<dbReference type="OrthoDB" id="187171at2759"/>
<evidence type="ECO:0000256" key="2">
    <source>
        <dbReference type="ARBA" id="ARBA00009780"/>
    </source>
</evidence>
<sequence length="275" mass="32512">MPPVNNGYWGEPTATIDWCEENYVYSYYIAEMTNTITNLIMIILPLWGIMEVIKQELDWRFIYLHSSILIVGLGSWAFHMTLLYGMQLFDELPMIWGTCFLIYYLSEVQKSSFSKKMFSNQPLFIFLSLFAVIFTAIYLLWPQPLFQHISYGVLVFTTVGMDLRLLKINECKTCKKIFLISAAIYLFGFILWNLDKIFCQNLRLLRLNIPGAFDPFTQLHGWWHLMSGYASYSQVLFIIHASYDFKNEKQTRQNMELQTWRYGFSLGWFKKSHDL</sequence>
<feature type="binding site" evidence="7">
    <location>
        <position position="17"/>
    </location>
    <ligand>
        <name>Ca(2+)</name>
        <dbReference type="ChEBI" id="CHEBI:29108"/>
    </ligand>
</feature>
<comment type="function">
    <text evidence="9">Hydrolyzes the sphingolipid ceramide into sphingosine and free fatty acid.</text>
</comment>
<gene>
    <name evidence="10" type="ORF">NEZAVI_LOCUS8665</name>
</gene>
<evidence type="ECO:0000313" key="10">
    <source>
        <dbReference type="EMBL" id="CAH1399152.1"/>
    </source>
</evidence>
<evidence type="ECO:0000256" key="9">
    <source>
        <dbReference type="RuleBase" id="RU364079"/>
    </source>
</evidence>
<feature type="transmembrane region" description="Helical" evidence="9">
    <location>
        <begin position="177"/>
        <end position="194"/>
    </location>
</feature>
<proteinExistence type="inferred from homology"/>
<keyword evidence="9" id="KW-0443">Lipid metabolism</keyword>
<dbReference type="GO" id="GO:0046872">
    <property type="term" value="F:metal ion binding"/>
    <property type="evidence" value="ECO:0007669"/>
    <property type="project" value="UniProtKB-KW"/>
</dbReference>
<organism evidence="10 11">
    <name type="scientific">Nezara viridula</name>
    <name type="common">Southern green stink bug</name>
    <name type="synonym">Cimex viridulus</name>
    <dbReference type="NCBI Taxonomy" id="85310"/>
    <lineage>
        <taxon>Eukaryota</taxon>
        <taxon>Metazoa</taxon>
        <taxon>Ecdysozoa</taxon>
        <taxon>Arthropoda</taxon>
        <taxon>Hexapoda</taxon>
        <taxon>Insecta</taxon>
        <taxon>Pterygota</taxon>
        <taxon>Neoptera</taxon>
        <taxon>Paraneoptera</taxon>
        <taxon>Hemiptera</taxon>
        <taxon>Heteroptera</taxon>
        <taxon>Panheteroptera</taxon>
        <taxon>Pentatomomorpha</taxon>
        <taxon>Pentatomoidea</taxon>
        <taxon>Pentatomidae</taxon>
        <taxon>Pentatominae</taxon>
        <taxon>Nezara</taxon>
    </lineage>
</organism>
<dbReference type="Pfam" id="PF05875">
    <property type="entry name" value="Ceramidase"/>
    <property type="match status" value="1"/>
</dbReference>
<comment type="subcellular location">
    <subcellularLocation>
        <location evidence="1">Membrane</location>
        <topology evidence="1">Multi-pass membrane protein</topology>
    </subcellularLocation>
</comment>
<keyword evidence="3 9" id="KW-0812">Transmembrane</keyword>
<keyword evidence="6 9" id="KW-0472">Membrane</keyword>
<dbReference type="GO" id="GO:0016811">
    <property type="term" value="F:hydrolase activity, acting on carbon-nitrogen (but not peptide) bonds, in linear amides"/>
    <property type="evidence" value="ECO:0007669"/>
    <property type="project" value="InterPro"/>
</dbReference>
<feature type="binding site" evidence="8">
    <location>
        <position position="224"/>
    </location>
    <ligand>
        <name>Zn(2+)</name>
        <dbReference type="ChEBI" id="CHEBI:29105"/>
        <note>catalytic</note>
    </ligand>
</feature>
<keyword evidence="11" id="KW-1185">Reference proteome</keyword>
<comment type="cofactor">
    <cofactor evidence="8">
        <name>Zn(2+)</name>
        <dbReference type="ChEBI" id="CHEBI:29105"/>
    </cofactor>
</comment>
<evidence type="ECO:0000313" key="11">
    <source>
        <dbReference type="Proteomes" id="UP001152798"/>
    </source>
</evidence>
<comment type="caution">
    <text evidence="9">Lacks conserved residue(s) required for the propagation of feature annotation.</text>
</comment>
<feature type="binding site" evidence="8">
    <location>
        <position position="220"/>
    </location>
    <ligand>
        <name>Zn(2+)</name>
        <dbReference type="ChEBI" id="CHEBI:29105"/>
        <note>catalytic</note>
    </ligand>
</feature>
<evidence type="ECO:0000256" key="8">
    <source>
        <dbReference type="PIRSR" id="PIRSR608901-2"/>
    </source>
</evidence>
<evidence type="ECO:0000256" key="1">
    <source>
        <dbReference type="ARBA" id="ARBA00004141"/>
    </source>
</evidence>
<evidence type="ECO:0000256" key="4">
    <source>
        <dbReference type="ARBA" id="ARBA00022801"/>
    </source>
</evidence>
<dbReference type="GO" id="GO:0006672">
    <property type="term" value="P:ceramide metabolic process"/>
    <property type="evidence" value="ECO:0007669"/>
    <property type="project" value="InterPro"/>
</dbReference>
<feature type="binding site" evidence="7">
    <location>
        <position position="31"/>
    </location>
    <ligand>
        <name>Ca(2+)</name>
        <dbReference type="ChEBI" id="CHEBI:29108"/>
    </ligand>
</feature>
<dbReference type="AlphaFoldDB" id="A0A9P0HC81"/>
<dbReference type="InterPro" id="IPR008901">
    <property type="entry name" value="ACER"/>
</dbReference>
<feature type="binding site" evidence="7">
    <location>
        <position position="22"/>
    </location>
    <ligand>
        <name>Ca(2+)</name>
        <dbReference type="ChEBI" id="CHEBI:29108"/>
    </ligand>
</feature>
<comment type="similarity">
    <text evidence="2 9">Belongs to the alkaline ceramidase family.</text>
</comment>
<dbReference type="EMBL" id="OV725080">
    <property type="protein sequence ID" value="CAH1399152.1"/>
    <property type="molecule type" value="Genomic_DNA"/>
</dbReference>
<feature type="binding site" evidence="7">
    <location>
        <position position="18"/>
    </location>
    <ligand>
        <name>Ca(2+)</name>
        <dbReference type="ChEBI" id="CHEBI:29108"/>
    </ligand>
</feature>
<dbReference type="EC" id="3.5.1.-" evidence="9"/>
<dbReference type="Proteomes" id="UP001152798">
    <property type="component" value="Chromosome 4"/>
</dbReference>
<evidence type="ECO:0000256" key="6">
    <source>
        <dbReference type="ARBA" id="ARBA00023136"/>
    </source>
</evidence>
<keyword evidence="4 9" id="KW-0378">Hydrolase</keyword>
<keyword evidence="8" id="KW-0862">Zinc</keyword>
<protein>
    <recommendedName>
        <fullName evidence="9">Alkaline ceramidase</fullName>
        <ecNumber evidence="9">3.5.1.-</ecNumber>
    </recommendedName>
</protein>
<keyword evidence="5 9" id="KW-1133">Transmembrane helix</keyword>
<accession>A0A9P0HC81</accession>
<feature type="transmembrane region" description="Helical" evidence="9">
    <location>
        <begin position="61"/>
        <end position="78"/>
    </location>
</feature>
<reference evidence="10" key="1">
    <citation type="submission" date="2022-01" db="EMBL/GenBank/DDBJ databases">
        <authorList>
            <person name="King R."/>
        </authorList>
    </citation>
    <scope>NUCLEOTIDE SEQUENCE</scope>
</reference>
<evidence type="ECO:0000256" key="5">
    <source>
        <dbReference type="ARBA" id="ARBA00022989"/>
    </source>
</evidence>
<keyword evidence="7" id="KW-0479">Metal-binding</keyword>
<dbReference type="GO" id="GO:0005789">
    <property type="term" value="C:endoplasmic reticulum membrane"/>
    <property type="evidence" value="ECO:0007669"/>
    <property type="project" value="TreeGrafter"/>
</dbReference>
<dbReference type="PANTHER" id="PTHR46187:SF3">
    <property type="entry name" value="ALKALINE CERAMIDASE 3"/>
    <property type="match status" value="1"/>
</dbReference>
<feature type="binding site" evidence="7">
    <location>
        <position position="20"/>
    </location>
    <ligand>
        <name>Ca(2+)</name>
        <dbReference type="ChEBI" id="CHEBI:29108"/>
    </ligand>
</feature>
<evidence type="ECO:0000256" key="7">
    <source>
        <dbReference type="PIRSR" id="PIRSR608901-1"/>
    </source>
</evidence>
<feature type="binding site" evidence="8">
    <location>
        <position position="79"/>
    </location>
    <ligand>
        <name>Zn(2+)</name>
        <dbReference type="ChEBI" id="CHEBI:29105"/>
        <note>catalytic</note>
    </ligand>
</feature>
<evidence type="ECO:0000256" key="3">
    <source>
        <dbReference type="ARBA" id="ARBA00022692"/>
    </source>
</evidence>